<dbReference type="KEGG" id="vg:70081174"/>
<dbReference type="RefSeq" id="YP_010246520.1">
    <property type="nucleotide sequence ID" value="NC_060136.1"/>
</dbReference>
<dbReference type="EMBL" id="OK040786">
    <property type="protein sequence ID" value="UDL15236.1"/>
    <property type="molecule type" value="Genomic_DNA"/>
</dbReference>
<gene>
    <name evidence="1" type="primary">1</name>
    <name evidence="1" type="ORF">SEA_KUDEFRE_1</name>
</gene>
<protein>
    <submittedName>
        <fullName evidence="1">Uncharacterized protein</fullName>
    </submittedName>
</protein>
<name>A0AAE9C2W6_9CAUD</name>
<keyword evidence="2" id="KW-1185">Reference proteome</keyword>
<organism evidence="1 2">
    <name type="scientific">Gordonia phage Kudefre</name>
    <dbReference type="NCBI Taxonomy" id="2885975"/>
    <lineage>
        <taxon>Viruses</taxon>
        <taxon>Duplodnaviria</taxon>
        <taxon>Heunggongvirae</taxon>
        <taxon>Uroviricota</taxon>
        <taxon>Caudoviricetes</taxon>
        <taxon>Deeyouvirinae</taxon>
        <taxon>Octobienvirus</taxon>
        <taxon>Octobienvirus kudefre</taxon>
    </lineage>
</organism>
<accession>A0AAE9C2W6</accession>
<sequence length="59" mass="6487">MHARNTIESPDELEALENGSVIEDGGGLLAVKLDGAWYYGQERGGYWEPEAWPITLIAP</sequence>
<dbReference type="GeneID" id="70081174"/>
<proteinExistence type="predicted"/>
<evidence type="ECO:0000313" key="1">
    <source>
        <dbReference type="EMBL" id="UDL15236.1"/>
    </source>
</evidence>
<evidence type="ECO:0000313" key="2">
    <source>
        <dbReference type="Proteomes" id="UP000827737"/>
    </source>
</evidence>
<dbReference type="Proteomes" id="UP000827737">
    <property type="component" value="Segment"/>
</dbReference>
<reference evidence="1 2" key="1">
    <citation type="submission" date="2021-09" db="EMBL/GenBank/DDBJ databases">
        <authorList>
            <person name="DeLeon-Fernandez R.L."/>
            <person name="Alejandro-Iglesias T.M."/>
            <person name="Baez-Cruz V.A."/>
            <person name="Bragalone-Rodriguez T."/>
            <person name="Braun-Zayas A."/>
            <person name="Carattini-Rivera A.Z."/>
            <person name="Castello-Casta F.M."/>
            <person name="Delgado-Torres D.N."/>
            <person name="Lopez-Castro L."/>
            <person name="Rivera-Torres A.P."/>
            <person name="Rodriguez-Diaz E.A."/>
            <person name="Tejas-Delatorre P.J."/>
            <person name="Torres-Carro S.E."/>
            <person name="Tristani-Rodriguez M."/>
            <person name="Vazquez E."/>
            <person name="Molloy S.D."/>
            <person name="Garlena R.A."/>
            <person name="Russell D.A."/>
            <person name="Jacobs-Sera D."/>
            <person name="Hatfull G.F."/>
        </authorList>
    </citation>
    <scope>NUCLEOTIDE SEQUENCE [LARGE SCALE GENOMIC DNA]</scope>
</reference>